<protein>
    <recommendedName>
        <fullName evidence="4">Ornithine decarboxylase antizyme</fullName>
    </recommendedName>
</protein>
<evidence type="ECO:0000256" key="4">
    <source>
        <dbReference type="ARBA" id="ARBA00017712"/>
    </source>
</evidence>
<sequence>MNQQQFSICPANGRQTVGDGALSADAVNSDVLAICQVQGSDDIYYYSTTYPVITRRYQQRRVVGQYFSSFGSSSVSSSPIFRPHHGNSVGGSVGGAFAKVVYPHTPPQSDSALNNGVFASSPLDGPGLGGPDDSGAASPKKNFVPRDVHAFSVPAPQSDPSSISVQKALGNNGNFKTHSYNQYSLATPPLTPDDDVPSAMRSAGRFGDINNNDNSIACGAVARTMNDSSAADFLLRLFPGSVRMALSYAKSVRISSSELSGAITTPSASGVEDTFAFEGIILDIPGQPRTLYIDGKGAENVKLRESVVALLDLASEHLECSALVIALERANSALKELLHSFLYVGASVVTKPPYPLDNAYVLVGIEC</sequence>
<dbReference type="OrthoDB" id="5959761at2759"/>
<evidence type="ECO:0000313" key="8">
    <source>
        <dbReference type="Proteomes" id="UP000217199"/>
    </source>
</evidence>
<evidence type="ECO:0000256" key="5">
    <source>
        <dbReference type="ARBA" id="ARBA00022758"/>
    </source>
</evidence>
<keyword evidence="5" id="KW-0688">Ribosomal frameshifting</keyword>
<dbReference type="InterPro" id="IPR016181">
    <property type="entry name" value="Acyl_CoA_acyltransferase"/>
</dbReference>
<comment type="similarity">
    <text evidence="2">Belongs to the ODC antizyme family.</text>
</comment>
<organism evidence="7 8">
    <name type="scientific">Pyrrhoderma noxium</name>
    <dbReference type="NCBI Taxonomy" id="2282107"/>
    <lineage>
        <taxon>Eukaryota</taxon>
        <taxon>Fungi</taxon>
        <taxon>Dikarya</taxon>
        <taxon>Basidiomycota</taxon>
        <taxon>Agaricomycotina</taxon>
        <taxon>Agaricomycetes</taxon>
        <taxon>Hymenochaetales</taxon>
        <taxon>Hymenochaetaceae</taxon>
        <taxon>Pyrrhoderma</taxon>
    </lineage>
</organism>
<dbReference type="InterPro" id="IPR002993">
    <property type="entry name" value="ODC_AZ"/>
</dbReference>
<name>A0A286UGK1_9AGAM</name>
<comment type="function">
    <text evidence="1">Ornithine decarboxylase (ODC) antizyme protein that negatively regulates ODC activity and intracellular polyamine biosynthesis in response to increased intracellular polyamine levels. Binds to ODC monomers, inhibiting the assembly of the functional ODC homodimer, and targets the monomers for ubiquitin-independent proteolytic destruction by the 26S proteasome.</text>
</comment>
<dbReference type="GO" id="GO:0075523">
    <property type="term" value="P:viral translational frameshifting"/>
    <property type="evidence" value="ECO:0007669"/>
    <property type="project" value="UniProtKB-KW"/>
</dbReference>
<keyword evidence="8" id="KW-1185">Reference proteome</keyword>
<comment type="subunit">
    <text evidence="3">Interacts with ODC and thereby sterically blocks ODC homodimerization.</text>
</comment>
<dbReference type="GO" id="GO:0005737">
    <property type="term" value="C:cytoplasm"/>
    <property type="evidence" value="ECO:0007669"/>
    <property type="project" value="TreeGrafter"/>
</dbReference>
<dbReference type="EMBL" id="NBII01000005">
    <property type="protein sequence ID" value="PAV18658.1"/>
    <property type="molecule type" value="Genomic_DNA"/>
</dbReference>
<evidence type="ECO:0000256" key="6">
    <source>
        <dbReference type="SAM" id="MobiDB-lite"/>
    </source>
</evidence>
<dbReference type="SUPFAM" id="SSF55729">
    <property type="entry name" value="Acyl-CoA N-acyltransferases (Nat)"/>
    <property type="match status" value="1"/>
</dbReference>
<reference evidence="7 8" key="1">
    <citation type="journal article" date="2017" name="Mol. Ecol.">
        <title>Comparative and population genomic landscape of Phellinus noxius: A hypervariable fungus causing root rot in trees.</title>
        <authorList>
            <person name="Chung C.L."/>
            <person name="Lee T.J."/>
            <person name="Akiba M."/>
            <person name="Lee H.H."/>
            <person name="Kuo T.H."/>
            <person name="Liu D."/>
            <person name="Ke H.M."/>
            <person name="Yokoi T."/>
            <person name="Roa M.B."/>
            <person name="Lu M.J."/>
            <person name="Chang Y.Y."/>
            <person name="Ann P.J."/>
            <person name="Tsai J.N."/>
            <person name="Chen C.Y."/>
            <person name="Tzean S.S."/>
            <person name="Ota Y."/>
            <person name="Hattori T."/>
            <person name="Sahashi N."/>
            <person name="Liou R.F."/>
            <person name="Kikuchi T."/>
            <person name="Tsai I.J."/>
        </authorList>
    </citation>
    <scope>NUCLEOTIDE SEQUENCE [LARGE SCALE GENOMIC DNA]</scope>
    <source>
        <strain evidence="7 8">FFPRI411160</strain>
    </source>
</reference>
<evidence type="ECO:0000256" key="3">
    <source>
        <dbReference type="ARBA" id="ARBA00011486"/>
    </source>
</evidence>
<dbReference type="GO" id="GO:0008073">
    <property type="term" value="F:ornithine decarboxylase inhibitor activity"/>
    <property type="evidence" value="ECO:0007669"/>
    <property type="project" value="InterPro"/>
</dbReference>
<dbReference type="STRING" id="2282107.A0A286UGK1"/>
<accession>A0A286UGK1</accession>
<dbReference type="PANTHER" id="PTHR10279:SF10">
    <property type="entry name" value="ORNITHINE DECARBOXYLASE ANTIZYME"/>
    <property type="match status" value="1"/>
</dbReference>
<dbReference type="InterPro" id="IPR038581">
    <property type="entry name" value="ODC_AZ_sf"/>
</dbReference>
<dbReference type="GO" id="GO:0005634">
    <property type="term" value="C:nucleus"/>
    <property type="evidence" value="ECO:0007669"/>
    <property type="project" value="TreeGrafter"/>
</dbReference>
<evidence type="ECO:0000313" key="7">
    <source>
        <dbReference type="EMBL" id="PAV18658.1"/>
    </source>
</evidence>
<dbReference type="PANTHER" id="PTHR10279">
    <property type="entry name" value="ORNITHINE DECARBOXYLASE ANTIZYME"/>
    <property type="match status" value="1"/>
</dbReference>
<dbReference type="GO" id="GO:0045732">
    <property type="term" value="P:positive regulation of protein catabolic process"/>
    <property type="evidence" value="ECO:0007669"/>
    <property type="project" value="TreeGrafter"/>
</dbReference>
<dbReference type="InParanoid" id="A0A286UGK1"/>
<dbReference type="AlphaFoldDB" id="A0A286UGK1"/>
<comment type="caution">
    <text evidence="7">The sequence shown here is derived from an EMBL/GenBank/DDBJ whole genome shotgun (WGS) entry which is preliminary data.</text>
</comment>
<proteinExistence type="inferred from homology"/>
<evidence type="ECO:0000256" key="1">
    <source>
        <dbReference type="ARBA" id="ARBA00002307"/>
    </source>
</evidence>
<dbReference type="Gene3D" id="3.40.630.60">
    <property type="match status" value="1"/>
</dbReference>
<dbReference type="Proteomes" id="UP000217199">
    <property type="component" value="Unassembled WGS sequence"/>
</dbReference>
<gene>
    <name evidence="7" type="ORF">PNOK_0550100</name>
</gene>
<evidence type="ECO:0000256" key="2">
    <source>
        <dbReference type="ARBA" id="ARBA00008796"/>
    </source>
</evidence>
<feature type="region of interest" description="Disordered" evidence="6">
    <location>
        <begin position="111"/>
        <end position="141"/>
    </location>
</feature>
<dbReference type="Pfam" id="PF02100">
    <property type="entry name" value="ODC_AZ"/>
    <property type="match status" value="1"/>
</dbReference>